<dbReference type="GO" id="GO:0005737">
    <property type="term" value="C:cytoplasm"/>
    <property type="evidence" value="ECO:0007669"/>
    <property type="project" value="UniProtKB-UniRule"/>
</dbReference>
<dbReference type="Gene3D" id="3.40.50.300">
    <property type="entry name" value="P-loop containing nucleotide triphosphate hydrolases"/>
    <property type="match status" value="1"/>
</dbReference>
<dbReference type="PROSITE" id="PS51722">
    <property type="entry name" value="G_TR_2"/>
    <property type="match status" value="1"/>
</dbReference>
<dbReference type="AlphaFoldDB" id="A0A3A4ZE64"/>
<organism evidence="10 11">
    <name type="scientific">candidate division WWE3 bacterium</name>
    <dbReference type="NCBI Taxonomy" id="2053526"/>
    <lineage>
        <taxon>Bacteria</taxon>
        <taxon>Katanobacteria</taxon>
    </lineage>
</organism>
<dbReference type="PANTHER" id="PTHR43381:SF5">
    <property type="entry name" value="TR-TYPE G DOMAIN-CONTAINING PROTEIN"/>
    <property type="match status" value="1"/>
</dbReference>
<dbReference type="GO" id="GO:0003924">
    <property type="term" value="F:GTPase activity"/>
    <property type="evidence" value="ECO:0007669"/>
    <property type="project" value="InterPro"/>
</dbReference>
<dbReference type="Pfam" id="PF00009">
    <property type="entry name" value="GTP_EFTU"/>
    <property type="match status" value="1"/>
</dbReference>
<dbReference type="InterPro" id="IPR053905">
    <property type="entry name" value="EF-G-like_DII"/>
</dbReference>
<dbReference type="SUPFAM" id="SSF52540">
    <property type="entry name" value="P-loop containing nucleoside triphosphate hydrolases"/>
    <property type="match status" value="1"/>
</dbReference>
<dbReference type="SUPFAM" id="SSF50447">
    <property type="entry name" value="Translation proteins"/>
    <property type="match status" value="2"/>
</dbReference>
<evidence type="ECO:0000313" key="11">
    <source>
        <dbReference type="Proteomes" id="UP000265540"/>
    </source>
</evidence>
<dbReference type="PANTHER" id="PTHR43381">
    <property type="entry name" value="TRANSLATION INITIATION FACTOR IF-2-RELATED"/>
    <property type="match status" value="1"/>
</dbReference>
<evidence type="ECO:0000256" key="8">
    <source>
        <dbReference type="RuleBase" id="RU000644"/>
    </source>
</evidence>
<evidence type="ECO:0000256" key="1">
    <source>
        <dbReference type="ARBA" id="ARBA00007733"/>
    </source>
</evidence>
<dbReference type="GO" id="GO:0005525">
    <property type="term" value="F:GTP binding"/>
    <property type="evidence" value="ECO:0007669"/>
    <property type="project" value="UniProtKB-KW"/>
</dbReference>
<keyword evidence="6" id="KW-0342">GTP-binding</keyword>
<gene>
    <name evidence="10" type="primary">infB</name>
    <name evidence="10" type="ORF">C4561_02220</name>
</gene>
<dbReference type="InterPro" id="IPR023115">
    <property type="entry name" value="TIF_IF2_dom3"/>
</dbReference>
<evidence type="ECO:0000256" key="6">
    <source>
        <dbReference type="ARBA" id="ARBA00023134"/>
    </source>
</evidence>
<evidence type="ECO:0000256" key="4">
    <source>
        <dbReference type="ARBA" id="ARBA00022741"/>
    </source>
</evidence>
<dbReference type="GO" id="GO:0003743">
    <property type="term" value="F:translation initiation factor activity"/>
    <property type="evidence" value="ECO:0007669"/>
    <property type="project" value="UniProtKB-UniRule"/>
</dbReference>
<evidence type="ECO:0000256" key="5">
    <source>
        <dbReference type="ARBA" id="ARBA00022917"/>
    </source>
</evidence>
<dbReference type="InterPro" id="IPR000178">
    <property type="entry name" value="TF_IF2_bacterial-like"/>
</dbReference>
<dbReference type="Gene3D" id="2.40.30.10">
    <property type="entry name" value="Translation factors"/>
    <property type="match status" value="1"/>
</dbReference>
<keyword evidence="3 8" id="KW-0396">Initiation factor</keyword>
<comment type="caution">
    <text evidence="10">The sequence shown here is derived from an EMBL/GenBank/DDBJ whole genome shotgun (WGS) entry which is preliminary data.</text>
</comment>
<comment type="function">
    <text evidence="8">One of the essential components for the initiation of protein synthesis. Protects formylmethionyl-tRNA from spontaneous hydrolysis and promotes its binding to the 30S ribosomal subunits. Also involved in the hydrolysis of GTP during the formation of the 70S ribosomal complex.</text>
</comment>
<dbReference type="InterPro" id="IPR000795">
    <property type="entry name" value="T_Tr_GTP-bd_dom"/>
</dbReference>
<accession>A0A3A4ZE64</accession>
<dbReference type="Gene3D" id="3.40.50.10050">
    <property type="entry name" value="Translation initiation factor IF- 2, domain 3"/>
    <property type="match status" value="1"/>
</dbReference>
<dbReference type="CDD" id="cd01887">
    <property type="entry name" value="IF2_eIF5B"/>
    <property type="match status" value="1"/>
</dbReference>
<evidence type="ECO:0000256" key="7">
    <source>
        <dbReference type="NCBIfam" id="TIGR00487"/>
    </source>
</evidence>
<dbReference type="Pfam" id="PF11987">
    <property type="entry name" value="IF-2"/>
    <property type="match status" value="1"/>
</dbReference>
<dbReference type="PROSITE" id="PS01176">
    <property type="entry name" value="IF2"/>
    <property type="match status" value="1"/>
</dbReference>
<dbReference type="EMBL" id="QZJF01000011">
    <property type="protein sequence ID" value="RJR27489.1"/>
    <property type="molecule type" value="Genomic_DNA"/>
</dbReference>
<dbReference type="NCBIfam" id="TIGR00487">
    <property type="entry name" value="IF-2"/>
    <property type="match status" value="1"/>
</dbReference>
<dbReference type="InterPro" id="IPR027417">
    <property type="entry name" value="P-loop_NTPase"/>
</dbReference>
<sequence>MSKDRAASKQVNTRPPIVTVMGHVDHGKTSILDVIRKTNIQQKEYGGITQHIGAYQITHNSQKITFIDTPGHAAFTQMRARGGKAADIVVLVVAADAGVKPQTKEAISHAKAGNVPIIVAINKIDTAGSDPQKVKQELANESVLVEDWGGDVISVEVSAKTGKNLDALLDAILALSEVLELKADPDTELEASIIEARLDRKKGVVVSCIVRNGKLRTGDEVIASGFNAKVKSLMDDKGQVLKEALPGTPVEILGFSNVPNVGDLVLTKGSELAELAKDIDKVEIIGKEAKKTIAVVLKTDTQGTLEAVKGSLAELISSSVGASFALKFLHSATGDVSESDVMLAQSAKGVVIGFNVRIPPAIEELAEVYKVPLKTYKTIYELVDDAQSILEGTASEAEARIKGRAQVLKIFKLPSGDIVAGSKVLAGALKVNGRISVYDKDPADITAEDIPLYTGTIKKLKKGKDEVNIVGKDVECGVLLKPQFENISLGMWIEAK</sequence>
<dbReference type="Proteomes" id="UP000265540">
    <property type="component" value="Unassembled WGS sequence"/>
</dbReference>
<keyword evidence="5 8" id="KW-0648">Protein biosynthesis</keyword>
<keyword evidence="4" id="KW-0547">Nucleotide-binding</keyword>
<name>A0A3A4ZE64_UNCKA</name>
<reference evidence="10 11" key="1">
    <citation type="journal article" date="2017" name="ISME J.">
        <title>Energy and carbon metabolisms in a deep terrestrial subsurface fluid microbial community.</title>
        <authorList>
            <person name="Momper L."/>
            <person name="Jungbluth S.P."/>
            <person name="Lee M.D."/>
            <person name="Amend J.P."/>
        </authorList>
    </citation>
    <scope>NUCLEOTIDE SEQUENCE [LARGE SCALE GENOMIC DNA]</scope>
    <source>
        <strain evidence="10">SURF_46</strain>
    </source>
</reference>
<proteinExistence type="inferred from homology"/>
<dbReference type="InterPro" id="IPR009000">
    <property type="entry name" value="Transl_B-barrel_sf"/>
</dbReference>
<dbReference type="FunFam" id="3.40.50.300:FF:000019">
    <property type="entry name" value="Translation initiation factor IF-2"/>
    <property type="match status" value="1"/>
</dbReference>
<dbReference type="InterPro" id="IPR015760">
    <property type="entry name" value="TIF_IF2"/>
</dbReference>
<dbReference type="InterPro" id="IPR005225">
    <property type="entry name" value="Small_GTP-bd"/>
</dbReference>
<dbReference type="FunFam" id="3.40.50.10050:FF:000001">
    <property type="entry name" value="Translation initiation factor IF-2"/>
    <property type="match status" value="1"/>
</dbReference>
<comment type="similarity">
    <text evidence="1 8">Belongs to the TRAFAC class translation factor GTPase superfamily. Classic translation factor GTPase family. IF-2 subfamily.</text>
</comment>
<evidence type="ECO:0000259" key="9">
    <source>
        <dbReference type="PROSITE" id="PS51722"/>
    </source>
</evidence>
<dbReference type="InterPro" id="IPR036925">
    <property type="entry name" value="TIF_IF2_dom3_sf"/>
</dbReference>
<dbReference type="Pfam" id="PF22042">
    <property type="entry name" value="EF-G_D2"/>
    <property type="match status" value="1"/>
</dbReference>
<feature type="domain" description="Tr-type G" evidence="9">
    <location>
        <begin position="13"/>
        <end position="182"/>
    </location>
</feature>
<evidence type="ECO:0000256" key="3">
    <source>
        <dbReference type="ARBA" id="ARBA00022540"/>
    </source>
</evidence>
<evidence type="ECO:0000313" key="10">
    <source>
        <dbReference type="EMBL" id="RJR27489.1"/>
    </source>
</evidence>
<dbReference type="SUPFAM" id="SSF52156">
    <property type="entry name" value="Initiation factor IF2/eIF5b, domain 3"/>
    <property type="match status" value="1"/>
</dbReference>
<dbReference type="NCBIfam" id="TIGR00231">
    <property type="entry name" value="small_GTP"/>
    <property type="match status" value="1"/>
</dbReference>
<evidence type="ECO:0000256" key="2">
    <source>
        <dbReference type="ARBA" id="ARBA00020675"/>
    </source>
</evidence>
<protein>
    <recommendedName>
        <fullName evidence="2 7">Translation initiation factor IF-2</fullName>
    </recommendedName>
</protein>